<dbReference type="OrthoDB" id="160374at2759"/>
<name>A0A8H3IM76_9LECA</name>
<dbReference type="Pfam" id="PF10441">
    <property type="entry name" value="Urb2"/>
    <property type="match status" value="1"/>
</dbReference>
<dbReference type="EMBL" id="CAJPDR010000115">
    <property type="protein sequence ID" value="CAF9918789.1"/>
    <property type="molecule type" value="Genomic_DNA"/>
</dbReference>
<proteinExistence type="predicted"/>
<protein>
    <recommendedName>
        <fullName evidence="2">Nucleolar 27S pre-rRNA processing Urb2/Npa2 C-terminal domain-containing protein</fullName>
    </recommendedName>
</protein>
<dbReference type="GO" id="GO:0042254">
    <property type="term" value="P:ribosome biogenesis"/>
    <property type="evidence" value="ECO:0007669"/>
    <property type="project" value="TreeGrafter"/>
</dbReference>
<evidence type="ECO:0000313" key="4">
    <source>
        <dbReference type="Proteomes" id="UP000664203"/>
    </source>
</evidence>
<reference evidence="3" key="1">
    <citation type="submission" date="2021-03" db="EMBL/GenBank/DDBJ databases">
        <authorList>
            <person name="Tagirdzhanova G."/>
        </authorList>
    </citation>
    <scope>NUCLEOTIDE SEQUENCE</scope>
</reference>
<evidence type="ECO:0000256" key="1">
    <source>
        <dbReference type="SAM" id="MobiDB-lite"/>
    </source>
</evidence>
<accession>A0A8H3IM76</accession>
<dbReference type="InterPro" id="IPR018849">
    <property type="entry name" value="Urb2/Npa2_C"/>
</dbReference>
<feature type="region of interest" description="Disordered" evidence="1">
    <location>
        <begin position="141"/>
        <end position="181"/>
    </location>
</feature>
<sequence>MTSATSDRRPQLSILSLDKSKEPFAIQLAQACGILEIDLDEHWKTFQNSVDGRVLQQDTTSDPRVEWALRWLLKKLQYSDISRRSPHVKPKAWLMLQELVVRTQLTIVARLLRTHNLMTVLRDTLLWLQKRVNRVTVSPDVGVGNEELLDPPKDSSDTVESSSSERRTSKKRKLDGTEVTASEEAVSNASTSFRVLYLAICGTLRQLESLTVDPDQTQGFAVEHMKSSLRSSPENAAHILGSSFYLTNRIIQTPQRHWHQKRMFTKELQKLLADSGYRPCILPITDLWDRRSLIGQPSSTSSNSAFMACCMLPVLQLLDTCRQRPAPREEMAEIIRSLERLLIDHVVLPLRSFLLDLKPATALEEEVSFTAFSEQMVSLLRHFLPQLENSLLRAEWKTDKHLALSMISLLFDVAIRCRPRNTPKLRRLENPWLEKLFLKLAKCAEILFPPFSSVRAQKDHSRVIKWMLRKAVDHHVQLSLSTIKALLNHVSGLFQNIVDSHTETRVDVEDDDQIEWDLVGLCILNDSNIFVIPSSSASDYETYAYRPPNKYLSALLRNITDEMCYESLEEDKNYDLKILQVIKPLCDAFTAARDLTGFLEHWREQLGIVQERRENRGRYSDLVPSVWEDERLLLYVATSVESSLTVGQIDRVLSTATHNLAPSIPNVLSDKSVSLASLIILDCVCTGLIKDETLVKLDSMALSVFGLLGGLVSRPPTTSSPHGWRIWRIKTTITDRWSSWRDSAAFKRKAHPAICMASELINSISSELTLHDNVDLTEELYAFKFMLKFAGMEDYFWEDLHFSSRRKILSVVTKLLDIVEPFYHRVSHDHFGTMMRPATISKRDQSSLKITPMDSFYFDCIDEIIESPDILSYLDGITQNRLVQQLYWSSVFQQRFLNFERDSSIDYSSCWEKLSWYDALDENGSMTRCLRTFQVDRYLSTSDFGEPKYWDIGAADYLIALRSIQATAMNAFDRGQRSKLANRVLRILLLANMTKVARTTDHLILLNKLIQMPNKSINILTNKNEMPRKGSEKPKDEMALISLARGIDGVVGWSEDNVHSIRALRQLTHSVMNHLFSTLDQNNSIQYLQKFYEQIVNYLENHYKNDISCTIGFSVLFEVSLNHFSRHRDDLPDFLKPAGLDTARQYHLESILKCLDRSDGTSLNEPERRHSCGVNLECLAGYSDLLAIHPNLQEISARLFSGDGPFETLKALGHDEILDRTAMTYKDCCSIEYLAVCLAKVKLRLYAYDFNLHPNMANVSELFKYLHSRRERKELLGDFKDVMPSLGLQSKKELCFDFDIDQKEYLDYSHLLRIQIGISSLKDQNSEGLGNDLARLPILLCRGLSRPIKFSECMLSMQCINMLLQNHTRVISQWHIDELLAAITVKASNLGTQSEENSGRLYIGLCRLFGTILAVHRAKIGGRYHLVVLTLQALLRCLFIPYKNSEAGGMEASVFGGTHAAAYGRILNMICDPTVSSVTRSRNRSRLELNDETKKARSIAGQHLPYLIMEFCGCQLTGRLLPGMRAAVNTGLYAIFAVIPPDIMRAMNAAMDSASRSVFKALYDDYRRFGKWDGG</sequence>
<evidence type="ECO:0000259" key="2">
    <source>
        <dbReference type="Pfam" id="PF10441"/>
    </source>
</evidence>
<feature type="domain" description="Nucleolar 27S pre-rRNA processing Urb2/Npa2 C-terminal" evidence="2">
    <location>
        <begin position="1357"/>
        <end position="1574"/>
    </location>
</feature>
<dbReference type="InterPro" id="IPR052609">
    <property type="entry name" value="Ribosome_Biogenesis_Reg"/>
</dbReference>
<dbReference type="Proteomes" id="UP000664203">
    <property type="component" value="Unassembled WGS sequence"/>
</dbReference>
<dbReference type="GO" id="GO:0005730">
    <property type="term" value="C:nucleolus"/>
    <property type="evidence" value="ECO:0007669"/>
    <property type="project" value="TreeGrafter"/>
</dbReference>
<evidence type="ECO:0000313" key="3">
    <source>
        <dbReference type="EMBL" id="CAF9918789.1"/>
    </source>
</evidence>
<keyword evidence="4" id="KW-1185">Reference proteome</keyword>
<gene>
    <name evidence="3" type="ORF">ALECFALPRED_000828</name>
</gene>
<organism evidence="3 4">
    <name type="scientific">Alectoria fallacina</name>
    <dbReference type="NCBI Taxonomy" id="1903189"/>
    <lineage>
        <taxon>Eukaryota</taxon>
        <taxon>Fungi</taxon>
        <taxon>Dikarya</taxon>
        <taxon>Ascomycota</taxon>
        <taxon>Pezizomycotina</taxon>
        <taxon>Lecanoromycetes</taxon>
        <taxon>OSLEUM clade</taxon>
        <taxon>Lecanoromycetidae</taxon>
        <taxon>Lecanorales</taxon>
        <taxon>Lecanorineae</taxon>
        <taxon>Parmeliaceae</taxon>
        <taxon>Alectoria</taxon>
    </lineage>
</organism>
<dbReference type="PANTHER" id="PTHR15682:SF2">
    <property type="entry name" value="UNHEALTHY RIBOSOME BIOGENESIS PROTEIN 2 HOMOLOG"/>
    <property type="match status" value="1"/>
</dbReference>
<comment type="caution">
    <text evidence="3">The sequence shown here is derived from an EMBL/GenBank/DDBJ whole genome shotgun (WGS) entry which is preliminary data.</text>
</comment>
<dbReference type="PANTHER" id="PTHR15682">
    <property type="entry name" value="UNHEALTHY RIBOSOME BIOGENESIS PROTEIN 2 HOMOLOG"/>
    <property type="match status" value="1"/>
</dbReference>